<keyword evidence="5" id="KW-0663">Pyridoxal phosphate</keyword>
<dbReference type="EMBL" id="CP051205">
    <property type="protein sequence ID" value="QJB33607.1"/>
    <property type="molecule type" value="Genomic_DNA"/>
</dbReference>
<proteinExistence type="inferred from homology"/>
<dbReference type="KEGG" id="coy:HF329_20730"/>
<evidence type="ECO:0000256" key="5">
    <source>
        <dbReference type="ARBA" id="ARBA00022898"/>
    </source>
</evidence>
<dbReference type="GO" id="GO:0030170">
    <property type="term" value="F:pyridoxal phosphate binding"/>
    <property type="evidence" value="ECO:0007669"/>
    <property type="project" value="InterPro"/>
</dbReference>
<dbReference type="GO" id="GO:0006520">
    <property type="term" value="P:amino acid metabolic process"/>
    <property type="evidence" value="ECO:0007669"/>
    <property type="project" value="InterPro"/>
</dbReference>
<evidence type="ECO:0000259" key="6">
    <source>
        <dbReference type="Pfam" id="PF00155"/>
    </source>
</evidence>
<evidence type="ECO:0000313" key="8">
    <source>
        <dbReference type="EMBL" id="QJB40129.1"/>
    </source>
</evidence>
<dbReference type="CDD" id="cd00609">
    <property type="entry name" value="AAT_like"/>
    <property type="match status" value="1"/>
</dbReference>
<keyword evidence="3 7" id="KW-0032">Aminotransferase</keyword>
<organism evidence="7 9">
    <name type="scientific">Chitinophaga oryzae</name>
    <dbReference type="NCBI Taxonomy" id="2725414"/>
    <lineage>
        <taxon>Bacteria</taxon>
        <taxon>Pseudomonadati</taxon>
        <taxon>Bacteroidota</taxon>
        <taxon>Chitinophagia</taxon>
        <taxon>Chitinophagales</taxon>
        <taxon>Chitinophagaceae</taxon>
        <taxon>Chitinophaga</taxon>
    </lineage>
</organism>
<sequence>MPTISQRGVQMPSSPIRKLVPFAEAAKKRGVKVYHLNIGQPDIETPKPVLDAVRHSDFKILEYSHSAGNESYRRKLVEYYGRFNVSLNHNQIIVTTGGSEAIVFAFMACLDPGDEVIVPEPFYANYNGFAVEAEVKIKTITANIETGFALPAMEAFEAAITPRTKAILICNPNNPTGYLYSREEMEVLKQLCLKHNLFLFSDEAYREFCYAGAHFSAMNLEGMDDNVILMDTISKRYSACGGRIGAFVTKNQVVLDAAMKFAQARLSPPSFAQIAGEAAVDLPLDYFDGIKAEYQSRRDVLVEGLNKIPGVFCPNPGGAFYAMASLPIDDSDKFCQWMLESFEYEKQTVMMSPATGFYATPGLGKQEVRLAYVLNRDDIRHAIVCLEKALEVYPGRTHQ</sequence>
<reference evidence="7 10" key="2">
    <citation type="submission" date="2020-09" db="EMBL/GenBank/DDBJ databases">
        <authorList>
            <person name="Kittiwongwattana C."/>
        </authorList>
    </citation>
    <scope>NUCLEOTIDE SEQUENCE</scope>
    <source>
        <strain evidence="8 10">1303</strain>
        <strain evidence="7">1310</strain>
    </source>
</reference>
<name>A0AAE6ZIY4_9BACT</name>
<accession>A0AAE6ZIY4</accession>
<protein>
    <submittedName>
        <fullName evidence="7">Pyridoxal phosphate-dependent aminotransferase</fullName>
    </submittedName>
</protein>
<evidence type="ECO:0000256" key="2">
    <source>
        <dbReference type="ARBA" id="ARBA00007441"/>
    </source>
</evidence>
<feature type="domain" description="Aminotransferase class I/classII large" evidence="6">
    <location>
        <begin position="33"/>
        <end position="383"/>
    </location>
</feature>
<reference evidence="9" key="1">
    <citation type="submission" date="2020-04" db="EMBL/GenBank/DDBJ databases">
        <authorList>
            <person name="Kittiwongwattana C."/>
        </authorList>
    </citation>
    <scope>NUCLEOTIDE SEQUENCE [LARGE SCALE GENOMIC DNA]</scope>
    <source>
        <strain evidence="9">1310</strain>
    </source>
</reference>
<dbReference type="GO" id="GO:0008483">
    <property type="term" value="F:transaminase activity"/>
    <property type="evidence" value="ECO:0007669"/>
    <property type="project" value="UniProtKB-KW"/>
</dbReference>
<dbReference type="Gene3D" id="3.40.640.10">
    <property type="entry name" value="Type I PLP-dependent aspartate aminotransferase-like (Major domain)"/>
    <property type="match status" value="1"/>
</dbReference>
<dbReference type="InterPro" id="IPR015422">
    <property type="entry name" value="PyrdxlP-dep_Trfase_small"/>
</dbReference>
<dbReference type="InterPro" id="IPR015421">
    <property type="entry name" value="PyrdxlP-dep_Trfase_major"/>
</dbReference>
<evidence type="ECO:0000256" key="4">
    <source>
        <dbReference type="ARBA" id="ARBA00022679"/>
    </source>
</evidence>
<dbReference type="Pfam" id="PF00155">
    <property type="entry name" value="Aminotran_1_2"/>
    <property type="match status" value="1"/>
</dbReference>
<dbReference type="AlphaFoldDB" id="A0AAE6ZIY4"/>
<dbReference type="Proteomes" id="UP000502421">
    <property type="component" value="Chromosome"/>
</dbReference>
<dbReference type="RefSeq" id="WP_168806929.1">
    <property type="nucleotide sequence ID" value="NZ_CP051204.2"/>
</dbReference>
<evidence type="ECO:0000313" key="7">
    <source>
        <dbReference type="EMBL" id="QJB33607.1"/>
    </source>
</evidence>
<dbReference type="NCBIfam" id="NF005744">
    <property type="entry name" value="PRK07568.1"/>
    <property type="match status" value="1"/>
</dbReference>
<dbReference type="EMBL" id="CP051204">
    <property type="protein sequence ID" value="QJB40129.1"/>
    <property type="molecule type" value="Genomic_DNA"/>
</dbReference>
<evidence type="ECO:0000256" key="1">
    <source>
        <dbReference type="ARBA" id="ARBA00001933"/>
    </source>
</evidence>
<dbReference type="PANTHER" id="PTHR46383:SF2">
    <property type="entry name" value="AMINOTRANSFERASE"/>
    <property type="match status" value="1"/>
</dbReference>
<evidence type="ECO:0000256" key="3">
    <source>
        <dbReference type="ARBA" id="ARBA00022576"/>
    </source>
</evidence>
<comment type="cofactor">
    <cofactor evidence="1">
        <name>pyridoxal 5'-phosphate</name>
        <dbReference type="ChEBI" id="CHEBI:597326"/>
    </cofactor>
</comment>
<keyword evidence="4" id="KW-0808">Transferase</keyword>
<dbReference type="InterPro" id="IPR015424">
    <property type="entry name" value="PyrdxlP-dep_Trfase"/>
</dbReference>
<dbReference type="PANTHER" id="PTHR46383">
    <property type="entry name" value="ASPARTATE AMINOTRANSFERASE"/>
    <property type="match status" value="1"/>
</dbReference>
<gene>
    <name evidence="8" type="ORF">HF324_20610</name>
    <name evidence="7" type="ORF">HF329_20730</name>
</gene>
<dbReference type="Proteomes" id="UP000503144">
    <property type="component" value="Chromosome"/>
</dbReference>
<dbReference type="InterPro" id="IPR050596">
    <property type="entry name" value="AspAT/PAT-like"/>
</dbReference>
<evidence type="ECO:0000313" key="9">
    <source>
        <dbReference type="Proteomes" id="UP000502421"/>
    </source>
</evidence>
<comment type="similarity">
    <text evidence="2">Belongs to the class-I pyridoxal-phosphate-dependent aminotransferase family.</text>
</comment>
<evidence type="ECO:0000313" key="10">
    <source>
        <dbReference type="Proteomes" id="UP000503144"/>
    </source>
</evidence>
<keyword evidence="10" id="KW-1185">Reference proteome</keyword>
<dbReference type="Gene3D" id="3.90.1150.10">
    <property type="entry name" value="Aspartate Aminotransferase, domain 1"/>
    <property type="match status" value="1"/>
</dbReference>
<dbReference type="InterPro" id="IPR004839">
    <property type="entry name" value="Aminotransferase_I/II_large"/>
</dbReference>
<dbReference type="SUPFAM" id="SSF53383">
    <property type="entry name" value="PLP-dependent transferases"/>
    <property type="match status" value="1"/>
</dbReference>